<name>A0A397TWS9_9GLOM</name>
<accession>A0A397TWS9</accession>
<feature type="region of interest" description="Disordered" evidence="1">
    <location>
        <begin position="353"/>
        <end position="385"/>
    </location>
</feature>
<sequence length="385" mass="45075">MSIYGTGQIPEDSTFNYTPIFNKEEPTEIKVIPKTEYSSISTKYKPVYLQHLNSTIYQIFTHLPKDTHIISVLKSQITARISVIPDRYIFGKVILRIFSTDIPPHEITTSLFTTQAEKALHPYGLLKEEIKEDAYYCVTISNKDPLQIIAHQGTPGIKINIYKDTNNQPFTGKYYYVIALFDNLLEDEVAIKIDIWHEYIYIKSTVQTIIALMPLCSNCKVIKETNSFGISKKTKRQYKCCNNCRIYPNNPKAKEYRKLKYQKKSIEKRIQKLEKFIQENPDHATKTYKCTNCREYKKYSQFGLGQRGIRTKCADCRNKRKPYFEKYFKKKRESGAYKGQYLIRKAKELQTQKWKSKSMKERDNVQDADNTDLSLNIEDSLKPTK</sequence>
<gene>
    <name evidence="2" type="ORF">C2G38_2150266</name>
</gene>
<dbReference type="Proteomes" id="UP000266673">
    <property type="component" value="Unassembled WGS sequence"/>
</dbReference>
<evidence type="ECO:0000313" key="3">
    <source>
        <dbReference type="Proteomes" id="UP000266673"/>
    </source>
</evidence>
<reference evidence="2 3" key="1">
    <citation type="submission" date="2018-06" db="EMBL/GenBank/DDBJ databases">
        <title>Comparative genomics reveals the genomic features of Rhizophagus irregularis, R. cerebriforme, R. diaphanum and Gigaspora rosea, and their symbiotic lifestyle signature.</title>
        <authorList>
            <person name="Morin E."/>
            <person name="San Clemente H."/>
            <person name="Chen E.C.H."/>
            <person name="De La Providencia I."/>
            <person name="Hainaut M."/>
            <person name="Kuo A."/>
            <person name="Kohler A."/>
            <person name="Murat C."/>
            <person name="Tang N."/>
            <person name="Roy S."/>
            <person name="Loubradou J."/>
            <person name="Henrissat B."/>
            <person name="Grigoriev I.V."/>
            <person name="Corradi N."/>
            <person name="Roux C."/>
            <person name="Martin F.M."/>
        </authorList>
    </citation>
    <scope>NUCLEOTIDE SEQUENCE [LARGE SCALE GENOMIC DNA]</scope>
    <source>
        <strain evidence="2 3">DAOM 194757</strain>
    </source>
</reference>
<proteinExistence type="predicted"/>
<dbReference type="EMBL" id="QKWP01002905">
    <property type="protein sequence ID" value="RIB01861.1"/>
    <property type="molecule type" value="Genomic_DNA"/>
</dbReference>
<organism evidence="2 3">
    <name type="scientific">Gigaspora rosea</name>
    <dbReference type="NCBI Taxonomy" id="44941"/>
    <lineage>
        <taxon>Eukaryota</taxon>
        <taxon>Fungi</taxon>
        <taxon>Fungi incertae sedis</taxon>
        <taxon>Mucoromycota</taxon>
        <taxon>Glomeromycotina</taxon>
        <taxon>Glomeromycetes</taxon>
        <taxon>Diversisporales</taxon>
        <taxon>Gigasporaceae</taxon>
        <taxon>Gigaspora</taxon>
    </lineage>
</organism>
<evidence type="ECO:0000256" key="1">
    <source>
        <dbReference type="SAM" id="MobiDB-lite"/>
    </source>
</evidence>
<dbReference type="AlphaFoldDB" id="A0A397TWS9"/>
<evidence type="ECO:0000313" key="2">
    <source>
        <dbReference type="EMBL" id="RIB01861.1"/>
    </source>
</evidence>
<keyword evidence="3" id="KW-1185">Reference proteome</keyword>
<comment type="caution">
    <text evidence="2">The sequence shown here is derived from an EMBL/GenBank/DDBJ whole genome shotgun (WGS) entry which is preliminary data.</text>
</comment>
<protein>
    <submittedName>
        <fullName evidence="2">Uncharacterized protein</fullName>
    </submittedName>
</protein>